<dbReference type="Pfam" id="PF00673">
    <property type="entry name" value="Ribosomal_L5_C"/>
    <property type="match status" value="1"/>
</dbReference>
<dbReference type="PIRSF" id="PIRSF002161">
    <property type="entry name" value="Ribosomal_L5"/>
    <property type="match status" value="1"/>
</dbReference>
<dbReference type="InterPro" id="IPR020930">
    <property type="entry name" value="Ribosomal_uL5_bac-type"/>
</dbReference>
<keyword evidence="4 8" id="KW-0694">RNA-binding</keyword>
<comment type="similarity">
    <text evidence="1 8 9">Belongs to the universal ribosomal protein uL5 family.</text>
</comment>
<keyword evidence="2 8" id="KW-0820">tRNA-binding</keyword>
<keyword evidence="5 8" id="KW-0689">Ribosomal protein</keyword>
<comment type="subunit">
    <text evidence="8">Part of the 50S ribosomal subunit; part of the 5S rRNA/L5/L18/L25 subcomplex. Contacts the 5S rRNA and the P site tRNA. Forms a bridge to the 30S subunit in the 70S ribosome.</text>
</comment>
<evidence type="ECO:0000259" key="11">
    <source>
        <dbReference type="Pfam" id="PF00673"/>
    </source>
</evidence>
<dbReference type="GO" id="GO:0005840">
    <property type="term" value="C:ribosome"/>
    <property type="evidence" value="ECO:0007669"/>
    <property type="project" value="UniProtKB-KW"/>
</dbReference>
<evidence type="ECO:0000256" key="2">
    <source>
        <dbReference type="ARBA" id="ARBA00022555"/>
    </source>
</evidence>
<dbReference type="Gene3D" id="3.30.1440.10">
    <property type="match status" value="1"/>
</dbReference>
<evidence type="ECO:0000259" key="10">
    <source>
        <dbReference type="Pfam" id="PF00281"/>
    </source>
</evidence>
<dbReference type="GO" id="GO:0019843">
    <property type="term" value="F:rRNA binding"/>
    <property type="evidence" value="ECO:0007669"/>
    <property type="project" value="UniProtKB-UniRule"/>
</dbReference>
<keyword evidence="3 8" id="KW-0699">rRNA-binding</keyword>
<dbReference type="InterPro" id="IPR031310">
    <property type="entry name" value="Ribosomal_uL5_N"/>
</dbReference>
<evidence type="ECO:0000256" key="5">
    <source>
        <dbReference type="ARBA" id="ARBA00022980"/>
    </source>
</evidence>
<feature type="domain" description="Large ribosomal subunit protein uL5 N-terminal" evidence="10">
    <location>
        <begin position="24"/>
        <end position="80"/>
    </location>
</feature>
<dbReference type="InterPro" id="IPR022803">
    <property type="entry name" value="Ribosomal_uL5_dom_sf"/>
</dbReference>
<dbReference type="InterPro" id="IPR031309">
    <property type="entry name" value="Ribosomal_uL5_C"/>
</dbReference>
<dbReference type="SUPFAM" id="SSF55282">
    <property type="entry name" value="RL5-like"/>
    <property type="match status" value="1"/>
</dbReference>
<dbReference type="GO" id="GO:0000049">
    <property type="term" value="F:tRNA binding"/>
    <property type="evidence" value="ECO:0007669"/>
    <property type="project" value="UniProtKB-UniRule"/>
</dbReference>
<dbReference type="GO" id="GO:0006412">
    <property type="term" value="P:translation"/>
    <property type="evidence" value="ECO:0007669"/>
    <property type="project" value="UniProtKB-UniRule"/>
</dbReference>
<comment type="caution">
    <text evidence="12">The sequence shown here is derived from an EMBL/GenBank/DDBJ whole genome shotgun (WGS) entry which is preliminary data.</text>
</comment>
<dbReference type="InterPro" id="IPR002132">
    <property type="entry name" value="Ribosomal_uL5"/>
</dbReference>
<organism evidence="12 13">
    <name type="scientific">Rhodanobacter thiooxydans</name>
    <dbReference type="NCBI Taxonomy" id="416169"/>
    <lineage>
        <taxon>Bacteria</taxon>
        <taxon>Pseudomonadati</taxon>
        <taxon>Pseudomonadota</taxon>
        <taxon>Gammaproteobacteria</taxon>
        <taxon>Lysobacterales</taxon>
        <taxon>Rhodanobacteraceae</taxon>
        <taxon>Rhodanobacter</taxon>
    </lineage>
</organism>
<evidence type="ECO:0000313" key="13">
    <source>
        <dbReference type="Proteomes" id="UP000076131"/>
    </source>
</evidence>
<dbReference type="FunFam" id="3.30.1440.10:FF:000001">
    <property type="entry name" value="50S ribosomal protein L5"/>
    <property type="match status" value="1"/>
</dbReference>
<evidence type="ECO:0000256" key="1">
    <source>
        <dbReference type="ARBA" id="ARBA00008553"/>
    </source>
</evidence>
<dbReference type="Pfam" id="PF00281">
    <property type="entry name" value="Ribosomal_L5"/>
    <property type="match status" value="1"/>
</dbReference>
<gene>
    <name evidence="8" type="primary">rplE</name>
    <name evidence="12" type="ORF">RHOFW104T7_04550</name>
</gene>
<dbReference type="STRING" id="416169.RHOFW104T7_04550"/>
<evidence type="ECO:0000256" key="7">
    <source>
        <dbReference type="ARBA" id="ARBA00035245"/>
    </source>
</evidence>
<dbReference type="HAMAP" id="MF_01333_B">
    <property type="entry name" value="Ribosomal_uL5_B"/>
    <property type="match status" value="1"/>
</dbReference>
<dbReference type="AlphaFoldDB" id="A0A154QLT4"/>
<accession>A0A154QLT4</accession>
<evidence type="ECO:0000256" key="3">
    <source>
        <dbReference type="ARBA" id="ARBA00022730"/>
    </source>
</evidence>
<evidence type="ECO:0000256" key="4">
    <source>
        <dbReference type="ARBA" id="ARBA00022884"/>
    </source>
</evidence>
<dbReference type="EMBL" id="LVJS01000007">
    <property type="protein sequence ID" value="KZC25214.1"/>
    <property type="molecule type" value="Genomic_DNA"/>
</dbReference>
<evidence type="ECO:0000256" key="9">
    <source>
        <dbReference type="RuleBase" id="RU003930"/>
    </source>
</evidence>
<dbReference type="eggNOG" id="COG0094">
    <property type="taxonomic scope" value="Bacteria"/>
</dbReference>
<keyword evidence="6 8" id="KW-0687">Ribonucleoprotein</keyword>
<evidence type="ECO:0000256" key="6">
    <source>
        <dbReference type="ARBA" id="ARBA00023274"/>
    </source>
</evidence>
<sequence length="179" mass="20142">MTRLENFYKEQVVPKLTKQFGYQNVMQVPRITKITLNMGVGEAAGNKKVLENAVADMAKISGQKPITTKARVSVASFKIRDGWPIGCKVTLRRAQMFEFLDRLINISLPRVRDFRGVSGKAFDGRGNYNFGIKEQIIFPEIDFDQVDALRGMDISITTTAKTDEEAKALLAAFSFPFRN</sequence>
<dbReference type="GO" id="GO:1990904">
    <property type="term" value="C:ribonucleoprotein complex"/>
    <property type="evidence" value="ECO:0007669"/>
    <property type="project" value="UniProtKB-KW"/>
</dbReference>
<dbReference type="PROSITE" id="PS00358">
    <property type="entry name" value="RIBOSOMAL_L5"/>
    <property type="match status" value="1"/>
</dbReference>
<dbReference type="GO" id="GO:0003735">
    <property type="term" value="F:structural constituent of ribosome"/>
    <property type="evidence" value="ECO:0007669"/>
    <property type="project" value="InterPro"/>
</dbReference>
<evidence type="ECO:0000256" key="8">
    <source>
        <dbReference type="HAMAP-Rule" id="MF_01333"/>
    </source>
</evidence>
<evidence type="ECO:0000313" key="12">
    <source>
        <dbReference type="EMBL" id="KZC25214.1"/>
    </source>
</evidence>
<dbReference type="Proteomes" id="UP000076131">
    <property type="component" value="Unassembled WGS sequence"/>
</dbReference>
<dbReference type="InterPro" id="IPR020929">
    <property type="entry name" value="Ribosomal_uL5_CS"/>
</dbReference>
<reference evidence="12 13" key="1">
    <citation type="journal article" date="2016" name="MBio">
        <title>Lateral Gene Transfer in a Heavy Metal-Contaminated-Groundwater Microbial Community.</title>
        <authorList>
            <person name="Hemme C.L."/>
            <person name="Green S.J."/>
            <person name="Rishishwar L."/>
            <person name="Prakash O."/>
            <person name="Pettenato A."/>
            <person name="Chakraborty R."/>
            <person name="Deutschbauer A.M."/>
            <person name="Van Nostrand J.D."/>
            <person name="Wu L."/>
            <person name="He Z."/>
            <person name="Jordan I.K."/>
            <person name="Hazen T.C."/>
            <person name="Arkin A.P."/>
            <person name="Kostka J.E."/>
            <person name="Zhou J."/>
        </authorList>
    </citation>
    <scope>NUCLEOTIDE SEQUENCE [LARGE SCALE GENOMIC DNA]</scope>
    <source>
        <strain evidence="12 13">FW104-T7</strain>
    </source>
</reference>
<feature type="domain" description="Large ribosomal subunit protein uL5 C-terminal" evidence="11">
    <location>
        <begin position="84"/>
        <end position="177"/>
    </location>
</feature>
<dbReference type="PANTHER" id="PTHR11994">
    <property type="entry name" value="60S RIBOSOMAL PROTEIN L11-RELATED"/>
    <property type="match status" value="1"/>
</dbReference>
<proteinExistence type="inferred from homology"/>
<protein>
    <recommendedName>
        <fullName evidence="7 8">Large ribosomal subunit protein uL5</fullName>
    </recommendedName>
</protein>
<comment type="function">
    <text evidence="8">This is 1 of the proteins that bind and probably mediate the attachment of the 5S RNA into the large ribosomal subunit, where it forms part of the central protuberance. In the 70S ribosome it contacts protein S13 of the 30S subunit (bridge B1b), connecting the 2 subunits; this bridge is implicated in subunit movement. Contacts the P site tRNA; the 5S rRNA and some of its associated proteins might help stabilize positioning of ribosome-bound tRNAs.</text>
</comment>
<dbReference type="NCBIfam" id="NF000585">
    <property type="entry name" value="PRK00010.1"/>
    <property type="match status" value="1"/>
</dbReference>
<keyword evidence="13" id="KW-1185">Reference proteome</keyword>
<name>A0A154QLT4_9GAMM</name>